<accession>A0A4D6MVQ3</accession>
<protein>
    <submittedName>
        <fullName evidence="2">Uncharacterized protein</fullName>
    </submittedName>
</protein>
<feature type="transmembrane region" description="Helical" evidence="1">
    <location>
        <begin position="228"/>
        <end position="247"/>
    </location>
</feature>
<keyword evidence="1" id="KW-0812">Transmembrane</keyword>
<evidence type="ECO:0000313" key="3">
    <source>
        <dbReference type="Proteomes" id="UP000501690"/>
    </source>
</evidence>
<gene>
    <name evidence="2" type="ORF">DEO72_LG8g2865</name>
</gene>
<dbReference type="AlphaFoldDB" id="A0A4D6MVQ3"/>
<feature type="transmembrane region" description="Helical" evidence="1">
    <location>
        <begin position="259"/>
        <end position="280"/>
    </location>
</feature>
<proteinExistence type="predicted"/>
<organism evidence="2 3">
    <name type="scientific">Vigna unguiculata</name>
    <name type="common">Cowpea</name>
    <dbReference type="NCBI Taxonomy" id="3917"/>
    <lineage>
        <taxon>Eukaryota</taxon>
        <taxon>Viridiplantae</taxon>
        <taxon>Streptophyta</taxon>
        <taxon>Embryophyta</taxon>
        <taxon>Tracheophyta</taxon>
        <taxon>Spermatophyta</taxon>
        <taxon>Magnoliopsida</taxon>
        <taxon>eudicotyledons</taxon>
        <taxon>Gunneridae</taxon>
        <taxon>Pentapetalae</taxon>
        <taxon>rosids</taxon>
        <taxon>fabids</taxon>
        <taxon>Fabales</taxon>
        <taxon>Fabaceae</taxon>
        <taxon>Papilionoideae</taxon>
        <taxon>50 kb inversion clade</taxon>
        <taxon>NPAAA clade</taxon>
        <taxon>indigoferoid/millettioid clade</taxon>
        <taxon>Phaseoleae</taxon>
        <taxon>Vigna</taxon>
    </lineage>
</organism>
<name>A0A4D6MVQ3_VIGUN</name>
<reference evidence="2 3" key="1">
    <citation type="submission" date="2019-04" db="EMBL/GenBank/DDBJ databases">
        <title>An improved genome assembly and genetic linkage map for asparagus bean, Vigna unguiculata ssp. sesquipedialis.</title>
        <authorList>
            <person name="Xia Q."/>
            <person name="Zhang R."/>
            <person name="Dong Y."/>
        </authorList>
    </citation>
    <scope>NUCLEOTIDE SEQUENCE [LARGE SCALE GENOMIC DNA]</scope>
    <source>
        <tissue evidence="2">Leaf</tissue>
    </source>
</reference>
<feature type="transmembrane region" description="Helical" evidence="1">
    <location>
        <begin position="286"/>
        <end position="308"/>
    </location>
</feature>
<keyword evidence="3" id="KW-1185">Reference proteome</keyword>
<dbReference type="Proteomes" id="UP000501690">
    <property type="component" value="Linkage Group LG8"/>
</dbReference>
<evidence type="ECO:0000256" key="1">
    <source>
        <dbReference type="SAM" id="Phobius"/>
    </source>
</evidence>
<keyword evidence="1" id="KW-1133">Transmembrane helix</keyword>
<evidence type="ECO:0000313" key="2">
    <source>
        <dbReference type="EMBL" id="QCE04824.1"/>
    </source>
</evidence>
<dbReference type="EMBL" id="CP039352">
    <property type="protein sequence ID" value="QCE04824.1"/>
    <property type="molecule type" value="Genomic_DNA"/>
</dbReference>
<keyword evidence="1" id="KW-0472">Membrane</keyword>
<sequence length="316" mass="35627">MSLPEVPPEIQPQRMEQSYELTIDEFMGWFLSPHFDAELERKLKEFHDLFDGLIKDGLTEDGLTKEKFKVYKLLLEAYAAEINEKGFQPYLEDRIAEVNKKLKWMDDLYQKPTPEKFKIKKGSFTVINIDGENEAVDGNPDITTSKKHEKQYHTHEAIDGNPDIIGLKKHEKQDHTVWAGFLALEVGVASCLGNPFDKLPKLLESTGKVKQQSVINSGEALRVFAQPITWNAILFGSFIFSTIHAPLGFRVSANSIQMLLLVYCILAEAEAMSDCAVMWGSTQIPAILFVCGWAIVPVLFIASIIAGLKYSRFSPK</sequence>